<evidence type="ECO:0000313" key="2">
    <source>
        <dbReference type="Proteomes" id="UP000445000"/>
    </source>
</evidence>
<comment type="caution">
    <text evidence="1">The sequence shown here is derived from an EMBL/GenBank/DDBJ whole genome shotgun (WGS) entry which is preliminary data.</text>
</comment>
<accession>A0A829Y9N9</accession>
<dbReference type="EMBL" id="BLJN01000002">
    <property type="protein sequence ID" value="GFE79713.1"/>
    <property type="molecule type" value="Genomic_DNA"/>
</dbReference>
<dbReference type="AlphaFoldDB" id="A0A829Y9N9"/>
<evidence type="ECO:0000313" key="1">
    <source>
        <dbReference type="EMBL" id="GFE79713.1"/>
    </source>
</evidence>
<name>A0A829Y9N9_9GAMM</name>
<dbReference type="Pfam" id="PF12007">
    <property type="entry name" value="DUF3501"/>
    <property type="match status" value="1"/>
</dbReference>
<sequence>MGSDSVQHGRLARADLMSLEQYSTTRKEFRGRVLDHKRNRLIAIGPNVTWAFEDRLTIQYQVQEMLRVERIFEAAGIQDELDAYNPLIPDGSNWKVTFLIEFPDPEERKQRLAVMKGIEDRCWVQVEGLERSFAIADEDLERENEEKTSSVHFLRFELSAEMASKVKSGSPVKVGIDHPQYNFEVQLSSAQRDSLARDLA</sequence>
<evidence type="ECO:0008006" key="3">
    <source>
        <dbReference type="Google" id="ProtNLM"/>
    </source>
</evidence>
<proteinExistence type="predicted"/>
<dbReference type="RefSeq" id="WP_161811477.1">
    <property type="nucleotide sequence ID" value="NZ_BLJN01000002.1"/>
</dbReference>
<dbReference type="InterPro" id="IPR021890">
    <property type="entry name" value="DUF3501"/>
</dbReference>
<protein>
    <recommendedName>
        <fullName evidence="3">DUF3501 domain-containing protein</fullName>
    </recommendedName>
</protein>
<organism evidence="1 2">
    <name type="scientific">Steroidobacter agaridevorans</name>
    <dbReference type="NCBI Taxonomy" id="2695856"/>
    <lineage>
        <taxon>Bacteria</taxon>
        <taxon>Pseudomonadati</taxon>
        <taxon>Pseudomonadota</taxon>
        <taxon>Gammaproteobacteria</taxon>
        <taxon>Steroidobacterales</taxon>
        <taxon>Steroidobacteraceae</taxon>
        <taxon>Steroidobacter</taxon>
    </lineage>
</organism>
<reference evidence="2" key="1">
    <citation type="submission" date="2020-01" db="EMBL/GenBank/DDBJ databases">
        <title>'Steroidobacter agaridevorans' sp. nov., agar-degrading bacteria isolated from rhizosphere soils.</title>
        <authorList>
            <person name="Ikenaga M."/>
            <person name="Kataoka M."/>
            <person name="Murouchi A."/>
            <person name="Katsuragi S."/>
            <person name="Sakai M."/>
        </authorList>
    </citation>
    <scope>NUCLEOTIDE SEQUENCE [LARGE SCALE GENOMIC DNA]</scope>
    <source>
        <strain evidence="2">YU21-B</strain>
    </source>
</reference>
<dbReference type="Proteomes" id="UP000445000">
    <property type="component" value="Unassembled WGS sequence"/>
</dbReference>
<keyword evidence="2" id="KW-1185">Reference proteome</keyword>
<gene>
    <name evidence="1" type="ORF">GCM10011487_17130</name>
</gene>